<dbReference type="KEGG" id="pgu:PGUG_05165"/>
<evidence type="ECO:0000256" key="7">
    <source>
        <dbReference type="SAM" id="MobiDB-lite"/>
    </source>
</evidence>
<dbReference type="EMBL" id="CH408160">
    <property type="protein sequence ID" value="EDK41067.1"/>
    <property type="molecule type" value="Genomic_DNA"/>
</dbReference>
<dbReference type="InParanoid" id="A5DPG4"/>
<dbReference type="GO" id="GO:0005737">
    <property type="term" value="C:cytoplasm"/>
    <property type="evidence" value="ECO:0007669"/>
    <property type="project" value="TreeGrafter"/>
</dbReference>
<dbReference type="SUPFAM" id="SSF51197">
    <property type="entry name" value="Clavaminate synthase-like"/>
    <property type="match status" value="1"/>
</dbReference>
<evidence type="ECO:0000313" key="10">
    <source>
        <dbReference type="Proteomes" id="UP000001997"/>
    </source>
</evidence>
<dbReference type="HOGENOM" id="CLU_036005_0_1_1"/>
<dbReference type="RefSeq" id="XP_001483210.1">
    <property type="nucleotide sequence ID" value="XM_001483160.1"/>
</dbReference>
<sequence>MTTTINIQQKVQVVNEDLSKLVVDLKNANGFNPGFKDSFDANEVPVHTRNRLTKYGIDLSKGYPERPGNIPHFLDEGYAIRDTPNPNYVERGKNADPEKKALFAAVKEIRQLTPQVGTELVGIQLEKLNEKQLDELALLIAERVVVVIRNQDLSPQKQLAIGKYYGEVEVHPLVAHVPGYPGITTVWSKFNRGGPLISYQKGIHNGWHQDMDHERSPAGITHLHLDSVPEVGGDTGFASGYAAYDKLSKTLQEFLEKRTALHRSAHSYLKRDNVLAAPEPIVREHPLVITHPATGWKSLFVNRAHTFKIVGLEDSESAVLLEYLFSVYERNLDVQTRVTWQPTEPGLGTSVLWDNRISQHIAIPDYNDSKGKLRHANRVTSLSTPLKFDPESKSQREALGLDK</sequence>
<keyword evidence="10" id="KW-1185">Reference proteome</keyword>
<dbReference type="GO" id="GO:0016706">
    <property type="term" value="F:2-oxoglutarate-dependent dioxygenase activity"/>
    <property type="evidence" value="ECO:0007669"/>
    <property type="project" value="TreeGrafter"/>
</dbReference>
<keyword evidence="4" id="KW-0223">Dioxygenase</keyword>
<keyword evidence="3" id="KW-0479">Metal-binding</keyword>
<feature type="region of interest" description="Disordered" evidence="7">
    <location>
        <begin position="384"/>
        <end position="403"/>
    </location>
</feature>
<gene>
    <name evidence="9" type="ORF">PGUG_05165</name>
</gene>
<dbReference type="OrthoDB" id="10257314at2759"/>
<evidence type="ECO:0000313" key="9">
    <source>
        <dbReference type="EMBL" id="EDK41067.1"/>
    </source>
</evidence>
<evidence type="ECO:0000256" key="6">
    <source>
        <dbReference type="ARBA" id="ARBA00023004"/>
    </source>
</evidence>
<organism evidence="9 10">
    <name type="scientific">Meyerozyma guilliermondii (strain ATCC 6260 / CBS 566 / DSM 6381 / JCM 1539 / NBRC 10279 / NRRL Y-324)</name>
    <name type="common">Yeast</name>
    <name type="synonym">Candida guilliermondii</name>
    <dbReference type="NCBI Taxonomy" id="294746"/>
    <lineage>
        <taxon>Eukaryota</taxon>
        <taxon>Fungi</taxon>
        <taxon>Dikarya</taxon>
        <taxon>Ascomycota</taxon>
        <taxon>Saccharomycotina</taxon>
        <taxon>Pichiomycetes</taxon>
        <taxon>Debaryomycetaceae</taxon>
        <taxon>Meyerozyma</taxon>
    </lineage>
</organism>
<keyword evidence="5" id="KW-0560">Oxidoreductase</keyword>
<evidence type="ECO:0000256" key="2">
    <source>
        <dbReference type="ARBA" id="ARBA00005896"/>
    </source>
</evidence>
<dbReference type="PANTHER" id="PTHR30468:SF9">
    <property type="entry name" value="ALPHA-KETOGLUTARATE-DEPENDENT TAURINE DIOXYGENASE (AFU_ORTHOLOGUE AFUA_3G01010)"/>
    <property type="match status" value="1"/>
</dbReference>
<evidence type="ECO:0000256" key="5">
    <source>
        <dbReference type="ARBA" id="ARBA00023002"/>
    </source>
</evidence>
<evidence type="ECO:0000256" key="1">
    <source>
        <dbReference type="ARBA" id="ARBA00001954"/>
    </source>
</evidence>
<dbReference type="Proteomes" id="UP000001997">
    <property type="component" value="Unassembled WGS sequence"/>
</dbReference>
<evidence type="ECO:0000259" key="8">
    <source>
        <dbReference type="Pfam" id="PF02668"/>
    </source>
</evidence>
<evidence type="ECO:0000256" key="3">
    <source>
        <dbReference type="ARBA" id="ARBA00022723"/>
    </source>
</evidence>
<dbReference type="InterPro" id="IPR042098">
    <property type="entry name" value="TauD-like_sf"/>
</dbReference>
<keyword evidence="6" id="KW-0408">Iron</keyword>
<name>A5DPG4_PICGU</name>
<dbReference type="PANTHER" id="PTHR30468">
    <property type="entry name" value="ALPHA-KETOGLUTARATE-DEPENDENT SULFONATE DIOXYGENASE"/>
    <property type="match status" value="1"/>
</dbReference>
<dbReference type="OMA" id="HIAGGHD"/>
<dbReference type="eggNOG" id="ENOG502R0XT">
    <property type="taxonomic scope" value="Eukaryota"/>
</dbReference>
<dbReference type="Pfam" id="PF02668">
    <property type="entry name" value="TauD"/>
    <property type="match status" value="1"/>
</dbReference>
<dbReference type="GO" id="GO:0046872">
    <property type="term" value="F:metal ion binding"/>
    <property type="evidence" value="ECO:0007669"/>
    <property type="project" value="UniProtKB-KW"/>
</dbReference>
<dbReference type="FunFam" id="3.60.130.10:FF:000008">
    <property type="entry name" value="Alpha-ketoglutarate-dependent taurine dioxygenase"/>
    <property type="match status" value="1"/>
</dbReference>
<dbReference type="InterPro" id="IPR051323">
    <property type="entry name" value="AtsK-like"/>
</dbReference>
<dbReference type="AlphaFoldDB" id="A5DPG4"/>
<dbReference type="InterPro" id="IPR003819">
    <property type="entry name" value="TauD/TfdA-like"/>
</dbReference>
<proteinExistence type="inferred from homology"/>
<feature type="compositionally biased region" description="Basic and acidic residues" evidence="7">
    <location>
        <begin position="388"/>
        <end position="403"/>
    </location>
</feature>
<dbReference type="Gene3D" id="3.60.130.10">
    <property type="entry name" value="Clavaminate synthase-like"/>
    <property type="match status" value="1"/>
</dbReference>
<dbReference type="GeneID" id="5124710"/>
<evidence type="ECO:0000256" key="4">
    <source>
        <dbReference type="ARBA" id="ARBA00022964"/>
    </source>
</evidence>
<accession>A5DPG4</accession>
<protein>
    <recommendedName>
        <fullName evidence="8">TauD/TfdA-like domain-containing protein</fullName>
    </recommendedName>
</protein>
<comment type="similarity">
    <text evidence="2">Belongs to the TfdA dioxygenase family.</text>
</comment>
<feature type="domain" description="TauD/TfdA-like" evidence="8">
    <location>
        <begin position="108"/>
        <end position="380"/>
    </location>
</feature>
<comment type="cofactor">
    <cofactor evidence="1">
        <name>Fe(2+)</name>
        <dbReference type="ChEBI" id="CHEBI:29033"/>
    </cofactor>
</comment>
<reference evidence="9 10" key="1">
    <citation type="journal article" date="2009" name="Nature">
        <title>Evolution of pathogenicity and sexual reproduction in eight Candida genomes.</title>
        <authorList>
            <person name="Butler G."/>
            <person name="Rasmussen M.D."/>
            <person name="Lin M.F."/>
            <person name="Santos M.A."/>
            <person name="Sakthikumar S."/>
            <person name="Munro C.A."/>
            <person name="Rheinbay E."/>
            <person name="Grabherr M."/>
            <person name="Forche A."/>
            <person name="Reedy J.L."/>
            <person name="Agrafioti I."/>
            <person name="Arnaud M.B."/>
            <person name="Bates S."/>
            <person name="Brown A.J."/>
            <person name="Brunke S."/>
            <person name="Costanzo M.C."/>
            <person name="Fitzpatrick D.A."/>
            <person name="de Groot P.W."/>
            <person name="Harris D."/>
            <person name="Hoyer L.L."/>
            <person name="Hube B."/>
            <person name="Klis F.M."/>
            <person name="Kodira C."/>
            <person name="Lennard N."/>
            <person name="Logue M.E."/>
            <person name="Martin R."/>
            <person name="Neiman A.M."/>
            <person name="Nikolaou E."/>
            <person name="Quail M.A."/>
            <person name="Quinn J."/>
            <person name="Santos M.C."/>
            <person name="Schmitzberger F.F."/>
            <person name="Sherlock G."/>
            <person name="Shah P."/>
            <person name="Silverstein K.A."/>
            <person name="Skrzypek M.S."/>
            <person name="Soll D."/>
            <person name="Staggs R."/>
            <person name="Stansfield I."/>
            <person name="Stumpf M.P."/>
            <person name="Sudbery P.E."/>
            <person name="Srikantha T."/>
            <person name="Zeng Q."/>
            <person name="Berman J."/>
            <person name="Berriman M."/>
            <person name="Heitman J."/>
            <person name="Gow N.A."/>
            <person name="Lorenz M.C."/>
            <person name="Birren B.W."/>
            <person name="Kellis M."/>
            <person name="Cuomo C.A."/>
        </authorList>
    </citation>
    <scope>NUCLEOTIDE SEQUENCE [LARGE SCALE GENOMIC DNA]</scope>
    <source>
        <strain evidence="10">ATCC 6260 / CBS 566 / DSM 6381 / JCM 1539 / NBRC 10279 / NRRL Y-324</strain>
    </source>
</reference>